<protein>
    <submittedName>
        <fullName evidence="3">Urease accessory protein UreF</fullName>
    </submittedName>
</protein>
<dbReference type="InterPro" id="IPR002639">
    <property type="entry name" value="UreF"/>
</dbReference>
<dbReference type="PIRSF" id="PIRSF009467">
    <property type="entry name" value="Ureas_acces_UreF"/>
    <property type="match status" value="1"/>
</dbReference>
<dbReference type="Gene3D" id="1.10.4190.10">
    <property type="entry name" value="Urease accessory protein UreF"/>
    <property type="match status" value="1"/>
</dbReference>
<dbReference type="PANTHER" id="PTHR33620:SF1">
    <property type="entry name" value="UREASE ACCESSORY PROTEIN F"/>
    <property type="match status" value="1"/>
</dbReference>
<dbReference type="EMBL" id="UOFD01000018">
    <property type="protein sequence ID" value="VAW50811.1"/>
    <property type="molecule type" value="Genomic_DNA"/>
</dbReference>
<gene>
    <name evidence="3" type="ORF">MNBD_GAMMA06-429</name>
</gene>
<dbReference type="InterPro" id="IPR038277">
    <property type="entry name" value="UreF_sf"/>
</dbReference>
<name>A0A3B0W673_9ZZZZ</name>
<accession>A0A3B0W673</accession>
<keyword evidence="2" id="KW-0143">Chaperone</keyword>
<dbReference type="Pfam" id="PF01730">
    <property type="entry name" value="UreF"/>
    <property type="match status" value="1"/>
</dbReference>
<reference evidence="3" key="1">
    <citation type="submission" date="2018-06" db="EMBL/GenBank/DDBJ databases">
        <authorList>
            <person name="Zhirakovskaya E."/>
        </authorList>
    </citation>
    <scope>NUCLEOTIDE SEQUENCE</scope>
</reference>
<dbReference type="GO" id="GO:0016151">
    <property type="term" value="F:nickel cation binding"/>
    <property type="evidence" value="ECO:0007669"/>
    <property type="project" value="InterPro"/>
</dbReference>
<dbReference type="AlphaFoldDB" id="A0A3B0W673"/>
<evidence type="ECO:0000256" key="1">
    <source>
        <dbReference type="ARBA" id="ARBA00022988"/>
    </source>
</evidence>
<proteinExistence type="inferred from homology"/>
<dbReference type="HAMAP" id="MF_01385">
    <property type="entry name" value="UreF"/>
    <property type="match status" value="1"/>
</dbReference>
<organism evidence="3">
    <name type="scientific">hydrothermal vent metagenome</name>
    <dbReference type="NCBI Taxonomy" id="652676"/>
    <lineage>
        <taxon>unclassified sequences</taxon>
        <taxon>metagenomes</taxon>
        <taxon>ecological metagenomes</taxon>
    </lineage>
</organism>
<sequence>MKAADLSDLRLRQLISPNLPTGAFTYSQGLEWAVECGWIKNSAETKKWLQSILNDNQRYLELPLLARLYTAVKNNEEEKFHHWSQQLFSSRETLEFRNEEKQRARALYSVLNKLPDAENWLELKTWKVALLNSQLSSYALAANRWNITLPNLMQAHVWSWLENTVAAAIKLVPLGQSEGQSLLFELSNEIDEVVEYALQVKDDEIGASSPALAIVSSLHETQYSRLFRS</sequence>
<evidence type="ECO:0000256" key="2">
    <source>
        <dbReference type="ARBA" id="ARBA00023186"/>
    </source>
</evidence>
<evidence type="ECO:0000313" key="3">
    <source>
        <dbReference type="EMBL" id="VAW50811.1"/>
    </source>
</evidence>
<keyword evidence="1" id="KW-0996">Nickel insertion</keyword>
<dbReference type="PANTHER" id="PTHR33620">
    <property type="entry name" value="UREASE ACCESSORY PROTEIN F"/>
    <property type="match status" value="1"/>
</dbReference>